<accession>A0A9D2M8B9</accession>
<gene>
    <name evidence="5" type="ORF">H9945_08660</name>
</gene>
<proteinExistence type="predicted"/>
<feature type="domain" description="HTH araC/xylS-type" evidence="4">
    <location>
        <begin position="202"/>
        <end position="300"/>
    </location>
</feature>
<organism evidence="5 6">
    <name type="scientific">Candidatus Gemmiger avicola</name>
    <dbReference type="NCBI Taxonomy" id="2838605"/>
    <lineage>
        <taxon>Bacteria</taxon>
        <taxon>Bacillati</taxon>
        <taxon>Bacillota</taxon>
        <taxon>Clostridia</taxon>
        <taxon>Eubacteriales</taxon>
        <taxon>Gemmiger</taxon>
    </lineage>
</organism>
<dbReference type="SUPFAM" id="SSF46689">
    <property type="entry name" value="Homeodomain-like"/>
    <property type="match status" value="1"/>
</dbReference>
<dbReference type="Pfam" id="PF02311">
    <property type="entry name" value="AraC_binding"/>
    <property type="match status" value="1"/>
</dbReference>
<protein>
    <submittedName>
        <fullName evidence="5">AraC family transcriptional regulator</fullName>
    </submittedName>
</protein>
<evidence type="ECO:0000256" key="3">
    <source>
        <dbReference type="ARBA" id="ARBA00023163"/>
    </source>
</evidence>
<sequence>MDNLPKICYTDGMKSIQGYKQDGFRGETLIVLPPESFAAYSDHPVVRRLHLTDAGYFPRAAGHYRARPQGIAENILLCCTDGRGVVEVDGVLFTLAANEALCIPARCPHRYEADRAAPWSLVWVHFTGEDCALYPLNPPRVCRLSAPDAAQRVEFLFSVLFDTLQADYTLGNFICLSQVLGMILAEIYARTPAPDAQQRLVSRAIRLMAARVDGTLTLPELCSALQRSKSSVSAAFRRCTGRAPMDFFLRLKMQEACRRLCADRRTVSEVARSLGYQDPYYFSRLFKKVIGVGPRAYRDGTSAEE</sequence>
<evidence type="ECO:0000313" key="5">
    <source>
        <dbReference type="EMBL" id="HJB42556.1"/>
    </source>
</evidence>
<dbReference type="AlphaFoldDB" id="A0A9D2M8B9"/>
<dbReference type="InterPro" id="IPR018060">
    <property type="entry name" value="HTH_AraC"/>
</dbReference>
<dbReference type="CDD" id="cd06986">
    <property type="entry name" value="cupin_MmsR-like_N"/>
    <property type="match status" value="1"/>
</dbReference>
<dbReference type="InterPro" id="IPR037923">
    <property type="entry name" value="HTH-like"/>
</dbReference>
<keyword evidence="3" id="KW-0804">Transcription</keyword>
<feature type="non-terminal residue" evidence="5">
    <location>
        <position position="305"/>
    </location>
</feature>
<keyword evidence="1" id="KW-0805">Transcription regulation</keyword>
<dbReference type="PANTHER" id="PTHR43280:SF30">
    <property type="entry name" value="MMSAB OPERON REGULATORY PROTEIN"/>
    <property type="match status" value="1"/>
</dbReference>
<evidence type="ECO:0000259" key="4">
    <source>
        <dbReference type="PROSITE" id="PS01124"/>
    </source>
</evidence>
<comment type="caution">
    <text evidence="5">The sequence shown here is derived from an EMBL/GenBank/DDBJ whole genome shotgun (WGS) entry which is preliminary data.</text>
</comment>
<dbReference type="GO" id="GO:0003700">
    <property type="term" value="F:DNA-binding transcription factor activity"/>
    <property type="evidence" value="ECO:0007669"/>
    <property type="project" value="InterPro"/>
</dbReference>
<dbReference type="Gene3D" id="1.10.10.60">
    <property type="entry name" value="Homeodomain-like"/>
    <property type="match status" value="1"/>
</dbReference>
<name>A0A9D2M8B9_9FIRM</name>
<evidence type="ECO:0000256" key="1">
    <source>
        <dbReference type="ARBA" id="ARBA00023015"/>
    </source>
</evidence>
<evidence type="ECO:0000256" key="2">
    <source>
        <dbReference type="ARBA" id="ARBA00023125"/>
    </source>
</evidence>
<evidence type="ECO:0000313" key="6">
    <source>
        <dbReference type="Proteomes" id="UP000886803"/>
    </source>
</evidence>
<dbReference type="GO" id="GO:0043565">
    <property type="term" value="F:sequence-specific DNA binding"/>
    <property type="evidence" value="ECO:0007669"/>
    <property type="project" value="InterPro"/>
</dbReference>
<dbReference type="InterPro" id="IPR009057">
    <property type="entry name" value="Homeodomain-like_sf"/>
</dbReference>
<keyword evidence="2" id="KW-0238">DNA-binding</keyword>
<dbReference type="SMART" id="SM00342">
    <property type="entry name" value="HTH_ARAC"/>
    <property type="match status" value="1"/>
</dbReference>
<dbReference type="EMBL" id="DWYG01000148">
    <property type="protein sequence ID" value="HJB42556.1"/>
    <property type="molecule type" value="Genomic_DNA"/>
</dbReference>
<dbReference type="Proteomes" id="UP000886803">
    <property type="component" value="Unassembled WGS sequence"/>
</dbReference>
<dbReference type="Pfam" id="PF12833">
    <property type="entry name" value="HTH_18"/>
    <property type="match status" value="1"/>
</dbReference>
<dbReference type="PRINTS" id="PR00032">
    <property type="entry name" value="HTHARAC"/>
</dbReference>
<reference evidence="5" key="2">
    <citation type="submission" date="2021-04" db="EMBL/GenBank/DDBJ databases">
        <authorList>
            <person name="Gilroy R."/>
        </authorList>
    </citation>
    <scope>NUCLEOTIDE SEQUENCE</scope>
    <source>
        <strain evidence="5">ChiBcec8-13705</strain>
    </source>
</reference>
<dbReference type="InterPro" id="IPR020449">
    <property type="entry name" value="Tscrpt_reg_AraC-type_HTH"/>
</dbReference>
<dbReference type="PROSITE" id="PS01124">
    <property type="entry name" value="HTH_ARAC_FAMILY_2"/>
    <property type="match status" value="1"/>
</dbReference>
<dbReference type="Gene3D" id="2.60.120.280">
    <property type="entry name" value="Regulatory protein AraC"/>
    <property type="match status" value="1"/>
</dbReference>
<reference evidence="5" key="1">
    <citation type="journal article" date="2021" name="PeerJ">
        <title>Extensive microbial diversity within the chicken gut microbiome revealed by metagenomics and culture.</title>
        <authorList>
            <person name="Gilroy R."/>
            <person name="Ravi A."/>
            <person name="Getino M."/>
            <person name="Pursley I."/>
            <person name="Horton D.L."/>
            <person name="Alikhan N.F."/>
            <person name="Baker D."/>
            <person name="Gharbi K."/>
            <person name="Hall N."/>
            <person name="Watson M."/>
            <person name="Adriaenssens E.M."/>
            <person name="Foster-Nyarko E."/>
            <person name="Jarju S."/>
            <person name="Secka A."/>
            <person name="Antonio M."/>
            <person name="Oren A."/>
            <person name="Chaudhuri R.R."/>
            <person name="La Ragione R."/>
            <person name="Hildebrand F."/>
            <person name="Pallen M.J."/>
        </authorList>
    </citation>
    <scope>NUCLEOTIDE SEQUENCE</scope>
    <source>
        <strain evidence="5">ChiBcec8-13705</strain>
    </source>
</reference>
<dbReference type="InterPro" id="IPR003313">
    <property type="entry name" value="AraC-bd"/>
</dbReference>
<dbReference type="PANTHER" id="PTHR43280">
    <property type="entry name" value="ARAC-FAMILY TRANSCRIPTIONAL REGULATOR"/>
    <property type="match status" value="1"/>
</dbReference>
<dbReference type="SUPFAM" id="SSF51215">
    <property type="entry name" value="Regulatory protein AraC"/>
    <property type="match status" value="1"/>
</dbReference>